<accession>A0ABP5P8L3</accession>
<evidence type="ECO:0000313" key="3">
    <source>
        <dbReference type="Proteomes" id="UP001499843"/>
    </source>
</evidence>
<feature type="transmembrane region" description="Helical" evidence="1">
    <location>
        <begin position="99"/>
        <end position="119"/>
    </location>
</feature>
<dbReference type="RefSeq" id="WP_344474414.1">
    <property type="nucleotide sequence ID" value="NZ_BAAAQX010000006.1"/>
</dbReference>
<feature type="transmembrane region" description="Helical" evidence="1">
    <location>
        <begin position="125"/>
        <end position="141"/>
    </location>
</feature>
<keyword evidence="1" id="KW-1133">Transmembrane helix</keyword>
<reference evidence="3" key="1">
    <citation type="journal article" date="2019" name="Int. J. Syst. Evol. Microbiol.">
        <title>The Global Catalogue of Microorganisms (GCM) 10K type strain sequencing project: providing services to taxonomists for standard genome sequencing and annotation.</title>
        <authorList>
            <consortium name="The Broad Institute Genomics Platform"/>
            <consortium name="The Broad Institute Genome Sequencing Center for Infectious Disease"/>
            <person name="Wu L."/>
            <person name="Ma J."/>
        </authorList>
    </citation>
    <scope>NUCLEOTIDE SEQUENCE [LARGE SCALE GENOMIC DNA]</scope>
    <source>
        <strain evidence="3">JCM 16114</strain>
    </source>
</reference>
<evidence type="ECO:0000313" key="2">
    <source>
        <dbReference type="EMBL" id="GAA2207336.1"/>
    </source>
</evidence>
<dbReference type="EMBL" id="BAAAQX010000006">
    <property type="protein sequence ID" value="GAA2207336.1"/>
    <property type="molecule type" value="Genomic_DNA"/>
</dbReference>
<keyword evidence="1" id="KW-0812">Transmembrane</keyword>
<organism evidence="2 3">
    <name type="scientific">Nonomuraea monospora</name>
    <dbReference type="NCBI Taxonomy" id="568818"/>
    <lineage>
        <taxon>Bacteria</taxon>
        <taxon>Bacillati</taxon>
        <taxon>Actinomycetota</taxon>
        <taxon>Actinomycetes</taxon>
        <taxon>Streptosporangiales</taxon>
        <taxon>Streptosporangiaceae</taxon>
        <taxon>Nonomuraea</taxon>
    </lineage>
</organism>
<evidence type="ECO:0000256" key="1">
    <source>
        <dbReference type="SAM" id="Phobius"/>
    </source>
</evidence>
<feature type="transmembrane region" description="Helical" evidence="1">
    <location>
        <begin position="170"/>
        <end position="190"/>
    </location>
</feature>
<protein>
    <recommendedName>
        <fullName evidence="4">DoxX family protein</fullName>
    </recommendedName>
</protein>
<keyword evidence="3" id="KW-1185">Reference proteome</keyword>
<feature type="transmembrane region" description="Helical" evidence="1">
    <location>
        <begin position="28"/>
        <end position="50"/>
    </location>
</feature>
<comment type="caution">
    <text evidence="2">The sequence shown here is derived from an EMBL/GenBank/DDBJ whole genome shotgun (WGS) entry which is preliminary data.</text>
</comment>
<dbReference type="Proteomes" id="UP001499843">
    <property type="component" value="Unassembled WGS sequence"/>
</dbReference>
<evidence type="ECO:0008006" key="4">
    <source>
        <dbReference type="Google" id="ProtNLM"/>
    </source>
</evidence>
<sequence>MAHEPSTERHEQDDESASRYSLYPLCRWTTTVILLQYGFAKVFGAQFTILDSELDKPMGTVSGFWLTWYYFGYSPLFGNLIAALQIGFGLALAFRRTTLLGATGAAALLGGITVLNVSYAIALDAMLIAMIGAVCSAYLLWQHRRELAAVFWHDQNRIAPGARRARPRRVHAGVVVLLVAGAASCSYLVADHNNRLPTPLDGTWDVTAGDFQPTGLPGPADRVYFEHNRAYQVVLRSGNTWQTHHFEIDPATATIRIWRTWLSKGEELLSGRYDLSAGRLVIRGTDLTTRRPLQWEMRSVPFERLRPGA</sequence>
<proteinExistence type="predicted"/>
<name>A0ABP5P8L3_9ACTN</name>
<gene>
    <name evidence="2" type="ORF">GCM10009850_027940</name>
</gene>
<feature type="transmembrane region" description="Helical" evidence="1">
    <location>
        <begin position="70"/>
        <end position="92"/>
    </location>
</feature>
<keyword evidence="1" id="KW-0472">Membrane</keyword>